<evidence type="ECO:0000256" key="2">
    <source>
        <dbReference type="ARBA" id="ARBA00012944"/>
    </source>
</evidence>
<evidence type="ECO:0000256" key="6">
    <source>
        <dbReference type="ARBA" id="ARBA00031027"/>
    </source>
</evidence>
<gene>
    <name evidence="10" type="primary">nad5</name>
</gene>
<evidence type="ECO:0000256" key="1">
    <source>
        <dbReference type="ARBA" id="ARBA00004141"/>
    </source>
</evidence>
<dbReference type="InterPro" id="IPR001750">
    <property type="entry name" value="ND/Mrp_TM"/>
</dbReference>
<dbReference type="GO" id="GO:0016020">
    <property type="term" value="C:membrane"/>
    <property type="evidence" value="ECO:0007669"/>
    <property type="project" value="UniProtKB-SubCell"/>
</dbReference>
<dbReference type="PhylomeDB" id="Q9B8X5"/>
<evidence type="ECO:0000256" key="7">
    <source>
        <dbReference type="ARBA" id="ARBA00049551"/>
    </source>
</evidence>
<reference evidence="10" key="1">
    <citation type="journal article" date="2000" name="Mol. Biol. Evol.">
        <title>Phylogenies inferred from mitochondrial gene orders-a cautionary tale from the parasitic flatworms.</title>
        <authorList>
            <person name="Le T.H."/>
            <person name="Blair D."/>
            <person name="Agatsuma T."/>
            <person name="Humair P.F."/>
            <person name="Campbell N.J."/>
            <person name="Iwagami M."/>
            <person name="Littlewood D.T."/>
            <person name="Peacock B."/>
            <person name="Johnston D.A."/>
            <person name="Bartley J."/>
            <person name="Rollinson D."/>
            <person name="Herniou E.A."/>
            <person name="Zarlenga D.S."/>
            <person name="McManus D.P."/>
        </authorList>
    </citation>
    <scope>NUCLEOTIDE SEQUENCE</scope>
    <source>
        <strain evidence="10">NMRI</strain>
    </source>
</reference>
<dbReference type="GO" id="GO:0015990">
    <property type="term" value="P:electron transport coupled proton transport"/>
    <property type="evidence" value="ECO:0007669"/>
    <property type="project" value="TreeGrafter"/>
</dbReference>
<feature type="transmembrane region" description="Helical" evidence="8">
    <location>
        <begin position="433"/>
        <end position="453"/>
    </location>
</feature>
<feature type="transmembrane region" description="Helical" evidence="8">
    <location>
        <begin position="400"/>
        <end position="421"/>
    </location>
</feature>
<dbReference type="AlphaFoldDB" id="Q9B8X5"/>
<comment type="subcellular location">
    <subcellularLocation>
        <location evidence="1">Membrane</location>
        <topology evidence="1">Multi-pass membrane protein</topology>
    </subcellularLocation>
</comment>
<feature type="transmembrane region" description="Helical" evidence="8">
    <location>
        <begin position="320"/>
        <end position="340"/>
    </location>
</feature>
<feature type="transmembrane region" description="Helical" evidence="8">
    <location>
        <begin position="505"/>
        <end position="525"/>
    </location>
</feature>
<keyword evidence="3 8" id="KW-0812">Transmembrane</keyword>
<dbReference type="PANTHER" id="PTHR42829">
    <property type="entry name" value="NADH-UBIQUINONE OXIDOREDUCTASE CHAIN 5"/>
    <property type="match status" value="1"/>
</dbReference>
<evidence type="ECO:0000256" key="4">
    <source>
        <dbReference type="ARBA" id="ARBA00022989"/>
    </source>
</evidence>
<protein>
    <recommendedName>
        <fullName evidence="2">NADH:ubiquinone reductase (H(+)-translocating)</fullName>
        <ecNumber evidence="2">7.1.1.2</ecNumber>
    </recommendedName>
    <alternativeName>
        <fullName evidence="6">NADH dehydrogenase subunit 5</fullName>
    </alternativeName>
</protein>
<feature type="transmembrane region" description="Helical" evidence="8">
    <location>
        <begin position="158"/>
        <end position="181"/>
    </location>
</feature>
<dbReference type="KEGG" id="smm:ND5"/>
<dbReference type="PRINTS" id="PR01434">
    <property type="entry name" value="NADHDHGNASE5"/>
</dbReference>
<feature type="transmembrane region" description="Helical" evidence="8">
    <location>
        <begin position="193"/>
        <end position="210"/>
    </location>
</feature>
<feature type="transmembrane region" description="Helical" evidence="8">
    <location>
        <begin position="465"/>
        <end position="485"/>
    </location>
</feature>
<evidence type="ECO:0000256" key="3">
    <source>
        <dbReference type="ARBA" id="ARBA00022692"/>
    </source>
</evidence>
<sequence>MLIGVVLLSLIFILSVLVFQGGVVSYSLGSAYLFFGDISLHFSSGISSSMLLMLLCCSILSLCYAFHYLDEYSYGKILAVSMFMFSTVMVVLVLSYEVVSTLILWEYLGLVSFLLILYYGVWSCYRGGVVTLVSSRFGDVALFFLLAFYITGSGSSCLVSLCILLVVATKSALFPFSSWLLEAMRAPTPVSSLVHSSTLVAAGIWFYLEYSQVMNCFEGCSLLYSFSMACALLTILISGTYSLICNDIKQSIALSTCSNISWVVVMMLLGEYDLGLVQLVIHGLSKCLVFILVGDYISGGFGGQNVNQVMVSFLGCLREFVYLFTLLFGLSGFPFIRIYFSKHAFISSIGGYNVFNVCLVIVIILCVLLSVVYSLRLFFLFDGGGVSNVISIRRFYSISLYLPLLSSVLGYSYLFSLVVGYTDLFCYQSMLLSVVYIVGLIVGFGFVVGYWKISGCDNFGGMNSLVVLFNGLMYTFSDLISFVVFRWEIALFNYLYRLLSSLVLGWYMGLVVLVLSILMLVVIVLSI</sequence>
<comment type="catalytic activity">
    <reaction evidence="7">
        <text>a ubiquinone + NADH + 5 H(+)(in) = a ubiquinol + NAD(+) + 4 H(+)(out)</text>
        <dbReference type="Rhea" id="RHEA:29091"/>
        <dbReference type="Rhea" id="RHEA-COMP:9565"/>
        <dbReference type="Rhea" id="RHEA-COMP:9566"/>
        <dbReference type="ChEBI" id="CHEBI:15378"/>
        <dbReference type="ChEBI" id="CHEBI:16389"/>
        <dbReference type="ChEBI" id="CHEBI:17976"/>
        <dbReference type="ChEBI" id="CHEBI:57540"/>
        <dbReference type="ChEBI" id="CHEBI:57945"/>
        <dbReference type="EC" id="7.1.1.2"/>
    </reaction>
</comment>
<geneLocation type="mitochondrion" evidence="10"/>
<evidence type="ECO:0000259" key="9">
    <source>
        <dbReference type="Pfam" id="PF00361"/>
    </source>
</evidence>
<feature type="transmembrane region" description="Helical" evidence="8">
    <location>
        <begin position="352"/>
        <end position="379"/>
    </location>
</feature>
<proteinExistence type="predicted"/>
<feature type="transmembrane region" description="Helical" evidence="8">
    <location>
        <begin position="276"/>
        <end position="299"/>
    </location>
</feature>
<feature type="transmembrane region" description="Helical" evidence="8">
    <location>
        <begin position="251"/>
        <end position="270"/>
    </location>
</feature>
<dbReference type="GO" id="GO:0003954">
    <property type="term" value="F:NADH dehydrogenase activity"/>
    <property type="evidence" value="ECO:0007669"/>
    <property type="project" value="TreeGrafter"/>
</dbReference>
<dbReference type="Pfam" id="PF00361">
    <property type="entry name" value="Proton_antipo_M"/>
    <property type="match status" value="1"/>
</dbReference>
<feature type="transmembrane region" description="Helical" evidence="8">
    <location>
        <begin position="222"/>
        <end position="244"/>
    </location>
</feature>
<feature type="transmembrane region" description="Helical" evidence="8">
    <location>
        <begin position="129"/>
        <end position="152"/>
    </location>
</feature>
<name>Q9B8X5_SCHMA</name>
<dbReference type="PANTHER" id="PTHR42829:SF2">
    <property type="entry name" value="NADH-UBIQUINONE OXIDOREDUCTASE CHAIN 5"/>
    <property type="match status" value="1"/>
</dbReference>
<dbReference type="GO" id="GO:0008137">
    <property type="term" value="F:NADH dehydrogenase (ubiquinone) activity"/>
    <property type="evidence" value="ECO:0007669"/>
    <property type="project" value="UniProtKB-EC"/>
</dbReference>
<evidence type="ECO:0000313" key="10">
    <source>
        <dbReference type="EMBL" id="AAG13162.2"/>
    </source>
</evidence>
<feature type="domain" description="NADH:quinone oxidoreductase/Mrp antiporter transmembrane" evidence="9">
    <location>
        <begin position="95"/>
        <end position="362"/>
    </location>
</feature>
<dbReference type="HOGENOM" id="CLU_007100_6_0_1"/>
<dbReference type="InterPro" id="IPR003945">
    <property type="entry name" value="NU5C-like"/>
</dbReference>
<evidence type="ECO:0000256" key="8">
    <source>
        <dbReference type="SAM" id="Phobius"/>
    </source>
</evidence>
<dbReference type="OrthoDB" id="10069788at2759"/>
<keyword evidence="10" id="KW-0496">Mitochondrion</keyword>
<accession>Q9B8X5</accession>
<organism evidence="10">
    <name type="scientific">Schistosoma mansoni</name>
    <name type="common">Blood fluke</name>
    <dbReference type="NCBI Taxonomy" id="6183"/>
    <lineage>
        <taxon>Eukaryota</taxon>
        <taxon>Metazoa</taxon>
        <taxon>Spiralia</taxon>
        <taxon>Lophotrochozoa</taxon>
        <taxon>Platyhelminthes</taxon>
        <taxon>Trematoda</taxon>
        <taxon>Digenea</taxon>
        <taxon>Strigeidida</taxon>
        <taxon>Schistosomatoidea</taxon>
        <taxon>Schistosomatidae</taxon>
        <taxon>Schistosoma</taxon>
    </lineage>
</organism>
<evidence type="ECO:0000256" key="5">
    <source>
        <dbReference type="ARBA" id="ARBA00023136"/>
    </source>
</evidence>
<feature type="transmembrane region" description="Helical" evidence="8">
    <location>
        <begin position="77"/>
        <end position="96"/>
    </location>
</feature>
<feature type="transmembrane region" description="Helical" evidence="8">
    <location>
        <begin position="102"/>
        <end position="122"/>
    </location>
</feature>
<dbReference type="EMBL" id="AF216698">
    <property type="protein sequence ID" value="AAG13162.2"/>
    <property type="molecule type" value="Genomic_DNA"/>
</dbReference>
<keyword evidence="5 8" id="KW-0472">Membrane</keyword>
<dbReference type="GO" id="GO:0042773">
    <property type="term" value="P:ATP synthesis coupled electron transport"/>
    <property type="evidence" value="ECO:0007669"/>
    <property type="project" value="InterPro"/>
</dbReference>
<dbReference type="EC" id="7.1.1.2" evidence="2"/>
<keyword evidence="4 8" id="KW-1133">Transmembrane helix</keyword>
<feature type="transmembrane region" description="Helical" evidence="8">
    <location>
        <begin position="45"/>
        <end position="65"/>
    </location>
</feature>